<dbReference type="SUPFAM" id="SSF82866">
    <property type="entry name" value="Multidrug efflux transporter AcrB transmembrane domain"/>
    <property type="match status" value="1"/>
</dbReference>
<dbReference type="Gene3D" id="1.20.1640.10">
    <property type="entry name" value="Multidrug efflux transporter AcrB transmembrane domain"/>
    <property type="match status" value="1"/>
</dbReference>
<feature type="transmembrane region" description="Helical" evidence="8">
    <location>
        <begin position="277"/>
        <end position="295"/>
    </location>
</feature>
<evidence type="ECO:0000256" key="6">
    <source>
        <dbReference type="ARBA" id="ARBA00023136"/>
    </source>
</evidence>
<dbReference type="PANTHER" id="PTHR33406">
    <property type="entry name" value="MEMBRANE PROTEIN MJ1562-RELATED"/>
    <property type="match status" value="1"/>
</dbReference>
<feature type="transmembrane region" description="Helical" evidence="8">
    <location>
        <begin position="12"/>
        <end position="31"/>
    </location>
</feature>
<feature type="transmembrane region" description="Helical" evidence="8">
    <location>
        <begin position="136"/>
        <end position="156"/>
    </location>
</feature>
<keyword evidence="11" id="KW-1185">Reference proteome</keyword>
<dbReference type="PANTHER" id="PTHR33406:SF6">
    <property type="entry name" value="MEMBRANE PROTEIN YDGH-RELATED"/>
    <property type="match status" value="1"/>
</dbReference>
<proteinExistence type="inferred from homology"/>
<evidence type="ECO:0000256" key="1">
    <source>
        <dbReference type="ARBA" id="ARBA00004651"/>
    </source>
</evidence>
<evidence type="ECO:0000313" key="10">
    <source>
        <dbReference type="EMBL" id="RCG31301.1"/>
    </source>
</evidence>
<evidence type="ECO:0000256" key="8">
    <source>
        <dbReference type="SAM" id="Phobius"/>
    </source>
</evidence>
<evidence type="ECO:0000256" key="2">
    <source>
        <dbReference type="ARBA" id="ARBA00010157"/>
    </source>
</evidence>
<dbReference type="RefSeq" id="WP_114028679.1">
    <property type="nucleotide sequence ID" value="NZ_QOIL01000005.1"/>
</dbReference>
<feature type="transmembrane region" description="Helical" evidence="8">
    <location>
        <begin position="43"/>
        <end position="63"/>
    </location>
</feature>
<comment type="subcellular location">
    <subcellularLocation>
        <location evidence="1">Cell membrane</location>
        <topology evidence="1">Multi-pass membrane protein</topology>
    </subcellularLocation>
</comment>
<feature type="transmembrane region" description="Helical" evidence="8">
    <location>
        <begin position="301"/>
        <end position="320"/>
    </location>
</feature>
<dbReference type="EMBL" id="QOIL01000005">
    <property type="protein sequence ID" value="RCG31301.1"/>
    <property type="molecule type" value="Genomic_DNA"/>
</dbReference>
<comment type="caution">
    <text evidence="10">The sequence shown here is derived from an EMBL/GenBank/DDBJ whole genome shotgun (WGS) entry which is preliminary data.</text>
</comment>
<feature type="transmembrane region" description="Helical" evidence="8">
    <location>
        <begin position="220"/>
        <end position="240"/>
    </location>
</feature>
<evidence type="ECO:0000256" key="7">
    <source>
        <dbReference type="SAM" id="MobiDB-lite"/>
    </source>
</evidence>
<keyword evidence="5 8" id="KW-1133">Transmembrane helix</keyword>
<organism evidence="10 11">
    <name type="scientific">Sphaerisporangium album</name>
    <dbReference type="NCBI Taxonomy" id="509200"/>
    <lineage>
        <taxon>Bacteria</taxon>
        <taxon>Bacillati</taxon>
        <taxon>Actinomycetota</taxon>
        <taxon>Actinomycetes</taxon>
        <taxon>Streptosporangiales</taxon>
        <taxon>Streptosporangiaceae</taxon>
        <taxon>Sphaerisporangium</taxon>
    </lineage>
</organism>
<dbReference type="Proteomes" id="UP000253094">
    <property type="component" value="Unassembled WGS sequence"/>
</dbReference>
<evidence type="ECO:0000256" key="5">
    <source>
        <dbReference type="ARBA" id="ARBA00022989"/>
    </source>
</evidence>
<comment type="similarity">
    <text evidence="2">Belongs to the resistance-nodulation-cell division (RND) (TC 2.A.6) family. MmpL subfamily.</text>
</comment>
<keyword evidence="4 8" id="KW-0812">Transmembrane</keyword>
<feature type="domain" description="Membrane transport protein MMPL" evidence="9">
    <location>
        <begin position="47"/>
        <end position="225"/>
    </location>
</feature>
<evidence type="ECO:0000256" key="3">
    <source>
        <dbReference type="ARBA" id="ARBA00022475"/>
    </source>
</evidence>
<dbReference type="AlphaFoldDB" id="A0A367FM11"/>
<sequence length="423" mass="41172">MLDVIGRLTTRHAGWVLAAWLVVLAAALVAWPEARPGGYGPLPAGPIGAAGTIVAALVLLAVLRSPSAALAVVLAAVAAHGLSAGLLAGLGLSPAPEVFAYGAAAGAATMLAHRVRERLHAAEPPARAVVTALEQVGAVVATSGAAWMAACAALPLGALPRGALPRGLGPSLALTAAVQMLVVLTLVPAVLAALGGSLAWPGGRRRTGPPSALARLGRAVAARPGAWTAVTAALIVAMGATGPVLVPEPLPFTVMAVAGVLVALVLALVLRSLIAPVYLTTGGLLVAWASGTAAAGPGRQIAVFMFALVMSVSSAVLVLARVRAAARTGSDPRTGSALAVKYAGPSALAALLAAGTLVAGAYDVLSGLCLVAGGAGLALVIVPGLAATLGGRAWWPDTAPGALSPGAAPSPEPVDAGGLAGRR</sequence>
<dbReference type="InterPro" id="IPR050545">
    <property type="entry name" value="Mycobact_MmpL"/>
</dbReference>
<reference evidence="10 11" key="1">
    <citation type="submission" date="2018-06" db="EMBL/GenBank/DDBJ databases">
        <title>Sphaerisporangium craniellae sp. nov., isolated from a marine sponge in the South China Sea.</title>
        <authorList>
            <person name="Li L."/>
        </authorList>
    </citation>
    <scope>NUCLEOTIDE SEQUENCE [LARGE SCALE GENOMIC DNA]</scope>
    <source>
        <strain evidence="10 11">CCTCC AA 208026</strain>
    </source>
</reference>
<name>A0A367FM11_9ACTN</name>
<dbReference type="Pfam" id="PF03176">
    <property type="entry name" value="MMPL"/>
    <property type="match status" value="1"/>
</dbReference>
<protein>
    <recommendedName>
        <fullName evidence="9">Membrane transport protein MMPL domain-containing protein</fullName>
    </recommendedName>
</protein>
<feature type="transmembrane region" description="Helical" evidence="8">
    <location>
        <begin position="70"/>
        <end position="92"/>
    </location>
</feature>
<evidence type="ECO:0000256" key="4">
    <source>
        <dbReference type="ARBA" id="ARBA00022692"/>
    </source>
</evidence>
<feature type="transmembrane region" description="Helical" evidence="8">
    <location>
        <begin position="98"/>
        <end position="115"/>
    </location>
</feature>
<keyword evidence="3" id="KW-1003">Cell membrane</keyword>
<feature type="transmembrane region" description="Helical" evidence="8">
    <location>
        <begin position="176"/>
        <end position="200"/>
    </location>
</feature>
<feature type="transmembrane region" description="Helical" evidence="8">
    <location>
        <begin position="365"/>
        <end position="386"/>
    </location>
</feature>
<evidence type="ECO:0000259" key="9">
    <source>
        <dbReference type="Pfam" id="PF03176"/>
    </source>
</evidence>
<feature type="compositionally biased region" description="Low complexity" evidence="7">
    <location>
        <begin position="400"/>
        <end position="409"/>
    </location>
</feature>
<gene>
    <name evidence="10" type="ORF">DQ384_11320</name>
</gene>
<feature type="region of interest" description="Disordered" evidence="7">
    <location>
        <begin position="400"/>
        <end position="423"/>
    </location>
</feature>
<accession>A0A367FM11</accession>
<evidence type="ECO:0000313" key="11">
    <source>
        <dbReference type="Proteomes" id="UP000253094"/>
    </source>
</evidence>
<dbReference type="InterPro" id="IPR004869">
    <property type="entry name" value="MMPL_dom"/>
</dbReference>
<dbReference type="GO" id="GO:0005886">
    <property type="term" value="C:plasma membrane"/>
    <property type="evidence" value="ECO:0007669"/>
    <property type="project" value="UniProtKB-SubCell"/>
</dbReference>
<keyword evidence="6 8" id="KW-0472">Membrane</keyword>
<feature type="transmembrane region" description="Helical" evidence="8">
    <location>
        <begin position="340"/>
        <end position="359"/>
    </location>
</feature>
<feature type="transmembrane region" description="Helical" evidence="8">
    <location>
        <begin position="252"/>
        <end position="270"/>
    </location>
</feature>